<sequence>MGRFKSTMARICNGLGLVPHAFRNPLRSIPNLTTCTSSPAAREPIPVVIPFDHLRNKGAMMQKVNVSHGETNMDKTARRRGLPVTLHSSLKVVVKRAIRWWCDAIVD</sequence>
<evidence type="ECO:0000313" key="2">
    <source>
        <dbReference type="Proteomes" id="UP000078561"/>
    </source>
</evidence>
<gene>
    <name evidence="1" type="primary">ABSGL_10661.1 scaffold 12033</name>
</gene>
<keyword evidence="2" id="KW-1185">Reference proteome</keyword>
<organism evidence="1">
    <name type="scientific">Absidia glauca</name>
    <name type="common">Pin mould</name>
    <dbReference type="NCBI Taxonomy" id="4829"/>
    <lineage>
        <taxon>Eukaryota</taxon>
        <taxon>Fungi</taxon>
        <taxon>Fungi incertae sedis</taxon>
        <taxon>Mucoromycota</taxon>
        <taxon>Mucoromycotina</taxon>
        <taxon>Mucoromycetes</taxon>
        <taxon>Mucorales</taxon>
        <taxon>Cunninghamellaceae</taxon>
        <taxon>Absidia</taxon>
    </lineage>
</organism>
<dbReference type="Proteomes" id="UP000078561">
    <property type="component" value="Unassembled WGS sequence"/>
</dbReference>
<dbReference type="EMBL" id="LT554417">
    <property type="protein sequence ID" value="SAM04795.1"/>
    <property type="molecule type" value="Genomic_DNA"/>
</dbReference>
<dbReference type="InParanoid" id="A0A163K187"/>
<accession>A0A163K187</accession>
<proteinExistence type="predicted"/>
<protein>
    <submittedName>
        <fullName evidence="1">Uncharacterized protein</fullName>
    </submittedName>
</protein>
<evidence type="ECO:0000313" key="1">
    <source>
        <dbReference type="EMBL" id="SAM04795.1"/>
    </source>
</evidence>
<reference evidence="1" key="1">
    <citation type="submission" date="2016-04" db="EMBL/GenBank/DDBJ databases">
        <authorList>
            <person name="Evans L.H."/>
            <person name="Alamgir A."/>
            <person name="Owens N."/>
            <person name="Weber N.D."/>
            <person name="Virtaneva K."/>
            <person name="Barbian K."/>
            <person name="Babar A."/>
            <person name="Rosenke K."/>
        </authorList>
    </citation>
    <scope>NUCLEOTIDE SEQUENCE [LARGE SCALE GENOMIC DNA]</scope>
    <source>
        <strain evidence="1">CBS 101.48</strain>
    </source>
</reference>
<name>A0A163K187_ABSGL</name>
<dbReference type="AlphaFoldDB" id="A0A163K187"/>